<organism evidence="2 3">
    <name type="scientific">Candidatus Berkelbacteria bacterium CG03_land_8_20_14_0_80_40_36</name>
    <dbReference type="NCBI Taxonomy" id="1974509"/>
    <lineage>
        <taxon>Bacteria</taxon>
        <taxon>Candidatus Berkelbacteria</taxon>
    </lineage>
</organism>
<reference evidence="3" key="1">
    <citation type="submission" date="2017-09" db="EMBL/GenBank/DDBJ databases">
        <title>Depth-based differentiation of microbial function through sediment-hosted aquifers and enrichment of novel symbionts in the deep terrestrial subsurface.</title>
        <authorList>
            <person name="Probst A.J."/>
            <person name="Ladd B."/>
            <person name="Jarett J.K."/>
            <person name="Geller-Mcgrath D.E."/>
            <person name="Sieber C.M.K."/>
            <person name="Emerson J.B."/>
            <person name="Anantharaman K."/>
            <person name="Thomas B.C."/>
            <person name="Malmstrom R."/>
            <person name="Stieglmeier M."/>
            <person name="Klingl A."/>
            <person name="Woyke T."/>
            <person name="Ryan C.M."/>
            <person name="Banfield J.F."/>
        </authorList>
    </citation>
    <scope>NUCLEOTIDE SEQUENCE [LARGE SCALE GENOMIC DNA]</scope>
</reference>
<proteinExistence type="predicted"/>
<dbReference type="Gene3D" id="3.30.160.250">
    <property type="match status" value="1"/>
</dbReference>
<dbReference type="Proteomes" id="UP000229966">
    <property type="component" value="Unassembled WGS sequence"/>
</dbReference>
<comment type="caution">
    <text evidence="2">The sequence shown here is derived from an EMBL/GenBank/DDBJ whole genome shotgun (WGS) entry which is preliminary data.</text>
</comment>
<protein>
    <recommendedName>
        <fullName evidence="1">HicB-like antitoxin of toxin-antitoxin system domain-containing protein</fullName>
    </recommendedName>
</protein>
<evidence type="ECO:0000259" key="1">
    <source>
        <dbReference type="Pfam" id="PF15919"/>
    </source>
</evidence>
<dbReference type="PANTHER" id="PTHR34504">
    <property type="entry name" value="ANTITOXIN HICB"/>
    <property type="match status" value="1"/>
</dbReference>
<evidence type="ECO:0000313" key="2">
    <source>
        <dbReference type="EMBL" id="PIV25346.1"/>
    </source>
</evidence>
<dbReference type="Pfam" id="PF15919">
    <property type="entry name" value="HicB_lk_antitox"/>
    <property type="match status" value="1"/>
</dbReference>
<evidence type="ECO:0000313" key="3">
    <source>
        <dbReference type="Proteomes" id="UP000229966"/>
    </source>
</evidence>
<feature type="domain" description="HicB-like antitoxin of toxin-antitoxin system" evidence="1">
    <location>
        <begin position="7"/>
        <end position="63"/>
    </location>
</feature>
<dbReference type="InterPro" id="IPR051404">
    <property type="entry name" value="TA_system_antitoxin"/>
</dbReference>
<dbReference type="InterPro" id="IPR035069">
    <property type="entry name" value="TTHA1013/TTHA0281-like"/>
</dbReference>
<dbReference type="EMBL" id="PEUM01000057">
    <property type="protein sequence ID" value="PIV25346.1"/>
    <property type="molecule type" value="Genomic_DNA"/>
</dbReference>
<dbReference type="SUPFAM" id="SSF143100">
    <property type="entry name" value="TTHA1013/TTHA0281-like"/>
    <property type="match status" value="1"/>
</dbReference>
<accession>A0A2M7CI86</accession>
<sequence>MKKHYKYIIFIKPDLPEGYYVTVPALPGCFSSGKTVEEAIENAKEAIDLHLEVLEEQHQPIVEDSGSLIYGVEFQRPVGKR</sequence>
<dbReference type="AlphaFoldDB" id="A0A2M7CI86"/>
<gene>
    <name evidence="2" type="ORF">COS38_02020</name>
</gene>
<dbReference type="InterPro" id="IPR031807">
    <property type="entry name" value="HicB-like"/>
</dbReference>
<dbReference type="PANTHER" id="PTHR34504:SF2">
    <property type="entry name" value="UPF0150 PROTEIN SSL0259"/>
    <property type="match status" value="1"/>
</dbReference>
<name>A0A2M7CI86_9BACT</name>